<organism evidence="3 4">
    <name type="scientific">Pragia fontium</name>
    <dbReference type="NCBI Taxonomy" id="82985"/>
    <lineage>
        <taxon>Bacteria</taxon>
        <taxon>Pseudomonadati</taxon>
        <taxon>Pseudomonadota</taxon>
        <taxon>Gammaproteobacteria</taxon>
        <taxon>Enterobacterales</taxon>
        <taxon>Budviciaceae</taxon>
        <taxon>Pragia</taxon>
    </lineage>
</organism>
<evidence type="ECO:0000259" key="2">
    <source>
        <dbReference type="Pfam" id="PF03313"/>
    </source>
</evidence>
<dbReference type="Pfam" id="PF03313">
    <property type="entry name" value="SDH_alpha"/>
    <property type="match status" value="1"/>
</dbReference>
<reference evidence="3" key="1">
    <citation type="submission" date="2022-06" db="EMBL/GenBank/DDBJ databases">
        <title>Draft genome sequences of Pragia fontium str. JCM24417.</title>
        <authorList>
            <person name="Wakabayashi Y."/>
            <person name="Kojima K."/>
        </authorList>
    </citation>
    <scope>NUCLEOTIDE SEQUENCE</scope>
    <source>
        <strain evidence="3">JCM 24417</strain>
    </source>
</reference>
<proteinExistence type="inferred from homology"/>
<dbReference type="RefSeq" id="WP_261821634.1">
    <property type="nucleotide sequence ID" value="NZ_BRLJ01000002.1"/>
</dbReference>
<evidence type="ECO:0000256" key="1">
    <source>
        <dbReference type="HAMAP-Rule" id="MF_01845"/>
    </source>
</evidence>
<gene>
    <name evidence="3" type="ORF">SOASR032_09040</name>
</gene>
<protein>
    <recommendedName>
        <fullName evidence="1">UPF0597 protein SOASR032_09040</fullName>
    </recommendedName>
</protein>
<sequence length="424" mass="45281">MLNLRLINILRDEMVPALGCTEPIAIAYAASIVSKTLGHMPERLQAECSANIVKNVKSVIVPNSGGMKGIDAAAIVGAYAGNSDKRLEVLSDVTAEQVDVCKDLLDKSICEVTLLDSPTVLHILLTGHYQSDVVSVEIKDSHTNVVNIIKNGQVIFSQNTAAIGDEVDEEQDDKFSIEDIIHFSRYGDYSPLIDILDLEIRCNSSIAQEGLENDYGISVGQTILMTNDNNVRNRARALAASGSDARMSGCDMPVVINSGSGNQGLTVSLPVIEYAKELNASQEQLHRALILSNLVAIYEKSYIGKLSAYCGVVCAASGSAAGITMLKEGTDEQIQYAVINTLGTLSGMICDGAKPSCASKIATCIDTAISCHEMAMRNRVLNDGEGIIKSNLDSTVKMVGRLASQGMRKTDSEILSIMLDNSGV</sequence>
<dbReference type="PANTHER" id="PTHR30501">
    <property type="entry name" value="UPF0597 PROTEIN YHAM"/>
    <property type="match status" value="1"/>
</dbReference>
<comment type="similarity">
    <text evidence="1">Belongs to the UPF0597 family.</text>
</comment>
<dbReference type="PIRSF" id="PIRSF006054">
    <property type="entry name" value="UCP006054"/>
    <property type="match status" value="1"/>
</dbReference>
<keyword evidence="4" id="KW-1185">Reference proteome</keyword>
<dbReference type="HAMAP" id="MF_01845">
    <property type="entry name" value="UPF0597"/>
    <property type="match status" value="1"/>
</dbReference>
<feature type="domain" description="Serine dehydratase-like alpha subunit" evidence="2">
    <location>
        <begin position="192"/>
        <end position="415"/>
    </location>
</feature>
<evidence type="ECO:0000313" key="4">
    <source>
        <dbReference type="Proteomes" id="UP001059610"/>
    </source>
</evidence>
<dbReference type="Proteomes" id="UP001059610">
    <property type="component" value="Unassembled WGS sequence"/>
</dbReference>
<name>A0ABQ5LFL3_9GAMM</name>
<evidence type="ECO:0000313" key="3">
    <source>
        <dbReference type="EMBL" id="GKX62335.1"/>
    </source>
</evidence>
<dbReference type="PANTHER" id="PTHR30501:SF2">
    <property type="entry name" value="UPF0597 PROTEIN YHAM"/>
    <property type="match status" value="1"/>
</dbReference>
<comment type="caution">
    <text evidence="3">The sequence shown here is derived from an EMBL/GenBank/DDBJ whole genome shotgun (WGS) entry which is preliminary data.</text>
</comment>
<accession>A0ABQ5LFL3</accession>
<dbReference type="InterPro" id="IPR021144">
    <property type="entry name" value="UPF0597"/>
</dbReference>
<dbReference type="InterPro" id="IPR005130">
    <property type="entry name" value="Ser_deHydtase-like_asu"/>
</dbReference>
<dbReference type="EMBL" id="BRLJ01000002">
    <property type="protein sequence ID" value="GKX62335.1"/>
    <property type="molecule type" value="Genomic_DNA"/>
</dbReference>